<dbReference type="PANTHER" id="PTHR43103">
    <property type="entry name" value="NUCLEOSIDE-DIPHOSPHATE-SUGAR EPIMERASE"/>
    <property type="match status" value="1"/>
</dbReference>
<reference evidence="2 3" key="1">
    <citation type="journal article" date="2017" name="Genome Announc.">
        <title>Genome sequence of the saprophytic ascomycete Epicoccum nigrum ICMP 19927 strain isolated from New Zealand.</title>
        <authorList>
            <person name="Fokin M."/>
            <person name="Fleetwood D."/>
            <person name="Weir B.S."/>
            <person name="Villas-Boas S.G."/>
        </authorList>
    </citation>
    <scope>NUCLEOTIDE SEQUENCE [LARGE SCALE GENOMIC DNA]</scope>
    <source>
        <strain evidence="2 3">ICMP 19927</strain>
    </source>
</reference>
<dbReference type="SUPFAM" id="SSF51735">
    <property type="entry name" value="NAD(P)-binding Rossmann-fold domains"/>
    <property type="match status" value="1"/>
</dbReference>
<keyword evidence="3" id="KW-1185">Reference proteome</keyword>
<dbReference type="STRING" id="105696.A0A1Y2MDX5"/>
<dbReference type="InParanoid" id="A0A1Y2MDX5"/>
<evidence type="ECO:0000313" key="3">
    <source>
        <dbReference type="Proteomes" id="UP000193240"/>
    </source>
</evidence>
<proteinExistence type="predicted"/>
<accession>A0A1Y2MDX5</accession>
<dbReference type="CDD" id="cd08946">
    <property type="entry name" value="SDR_e"/>
    <property type="match status" value="1"/>
</dbReference>
<dbReference type="InterPro" id="IPR036291">
    <property type="entry name" value="NAD(P)-bd_dom_sf"/>
</dbReference>
<evidence type="ECO:0000259" key="1">
    <source>
        <dbReference type="Pfam" id="PF01370"/>
    </source>
</evidence>
<dbReference type="Pfam" id="PF01370">
    <property type="entry name" value="Epimerase"/>
    <property type="match status" value="1"/>
</dbReference>
<evidence type="ECO:0000313" key="2">
    <source>
        <dbReference type="EMBL" id="OSS54335.1"/>
    </source>
</evidence>
<dbReference type="Proteomes" id="UP000193240">
    <property type="component" value="Unassembled WGS sequence"/>
</dbReference>
<dbReference type="OMA" id="ATSKLCM"/>
<dbReference type="OrthoDB" id="202470at2759"/>
<protein>
    <recommendedName>
        <fullName evidence="1">NAD-dependent epimerase/dehydratase domain-containing protein</fullName>
    </recommendedName>
</protein>
<dbReference type="EMBL" id="KZ107838">
    <property type="protein sequence ID" value="OSS54335.1"/>
    <property type="molecule type" value="Genomic_DNA"/>
</dbReference>
<dbReference type="PANTHER" id="PTHR43103:SF6">
    <property type="entry name" value="PUTATIVE-RELATED"/>
    <property type="match status" value="1"/>
</dbReference>
<dbReference type="InterPro" id="IPR001509">
    <property type="entry name" value="Epimerase_deHydtase"/>
</dbReference>
<gene>
    <name evidence="2" type="ORF">B5807_01746</name>
</gene>
<dbReference type="Gene3D" id="3.40.50.720">
    <property type="entry name" value="NAD(P)-binding Rossmann-like Domain"/>
    <property type="match status" value="1"/>
</dbReference>
<dbReference type="AlphaFoldDB" id="A0A1Y2MDX5"/>
<organism evidence="2 3">
    <name type="scientific">Epicoccum nigrum</name>
    <name type="common">Soil fungus</name>
    <name type="synonym">Epicoccum purpurascens</name>
    <dbReference type="NCBI Taxonomy" id="105696"/>
    <lineage>
        <taxon>Eukaryota</taxon>
        <taxon>Fungi</taxon>
        <taxon>Dikarya</taxon>
        <taxon>Ascomycota</taxon>
        <taxon>Pezizomycotina</taxon>
        <taxon>Dothideomycetes</taxon>
        <taxon>Pleosporomycetidae</taxon>
        <taxon>Pleosporales</taxon>
        <taxon>Pleosporineae</taxon>
        <taxon>Didymellaceae</taxon>
        <taxon>Epicoccum</taxon>
    </lineage>
</organism>
<name>A0A1Y2MDX5_EPING</name>
<sequence>MEPLPADGRPKKRIVVTGGSGVVGRIVIEKLLSYGHEILNVDQTPLDNPNVHTLKADLTDGAQAFNALSCHFQISEPFREELRTPDVVIHLAGIPQPNRIPDNETFRINMLSSYAIIEAACKLGIKKVLLASSITVYGVTYAEGLHSFPQFPVTETSPTEPMDVYATSKVCMERVAASFEKRFRAMGKPLDMYCLRFGAVVPPSRHQEMMTAYTARPRDWHVHGWSYIDARDLGNFINCCIETDGLGFQVFNAVNDENTLPDGRAQTIDWLRTFSPESEITDEEALSGVKAPVSNEKAKRLLGFKEEFSWRKERAKWVGREIMAER</sequence>
<feature type="domain" description="NAD-dependent epimerase/dehydratase" evidence="1">
    <location>
        <begin position="14"/>
        <end position="208"/>
    </location>
</feature>